<organism evidence="1 2">
    <name type="scientific">Scutellospora calospora</name>
    <dbReference type="NCBI Taxonomy" id="85575"/>
    <lineage>
        <taxon>Eukaryota</taxon>
        <taxon>Fungi</taxon>
        <taxon>Fungi incertae sedis</taxon>
        <taxon>Mucoromycota</taxon>
        <taxon>Glomeromycotina</taxon>
        <taxon>Glomeromycetes</taxon>
        <taxon>Diversisporales</taxon>
        <taxon>Gigasporaceae</taxon>
        <taxon>Scutellospora</taxon>
    </lineage>
</organism>
<evidence type="ECO:0000313" key="1">
    <source>
        <dbReference type="EMBL" id="CAG8627862.1"/>
    </source>
</evidence>
<proteinExistence type="predicted"/>
<reference evidence="1" key="1">
    <citation type="submission" date="2021-06" db="EMBL/GenBank/DDBJ databases">
        <authorList>
            <person name="Kallberg Y."/>
            <person name="Tangrot J."/>
            <person name="Rosling A."/>
        </authorList>
    </citation>
    <scope>NUCLEOTIDE SEQUENCE</scope>
    <source>
        <strain evidence="1">AU212A</strain>
    </source>
</reference>
<accession>A0ACA9N1D7</accession>
<feature type="non-terminal residue" evidence="1">
    <location>
        <position position="39"/>
    </location>
</feature>
<evidence type="ECO:0000313" key="2">
    <source>
        <dbReference type="Proteomes" id="UP000789860"/>
    </source>
</evidence>
<sequence length="39" mass="4352">AAITKVDAHAKVQRSQRWMLTQGAAILSRLDSQAIGFRR</sequence>
<gene>
    <name evidence="1" type="ORF">SCALOS_LOCUS7864</name>
</gene>
<protein>
    <submittedName>
        <fullName evidence="1">649_t:CDS:1</fullName>
    </submittedName>
</protein>
<keyword evidence="2" id="KW-1185">Reference proteome</keyword>
<comment type="caution">
    <text evidence="1">The sequence shown here is derived from an EMBL/GenBank/DDBJ whole genome shotgun (WGS) entry which is preliminary data.</text>
</comment>
<dbReference type="Proteomes" id="UP000789860">
    <property type="component" value="Unassembled WGS sequence"/>
</dbReference>
<feature type="non-terminal residue" evidence="1">
    <location>
        <position position="1"/>
    </location>
</feature>
<dbReference type="EMBL" id="CAJVPM010019048">
    <property type="protein sequence ID" value="CAG8627862.1"/>
    <property type="molecule type" value="Genomic_DNA"/>
</dbReference>
<name>A0ACA9N1D7_9GLOM</name>